<evidence type="ECO:0000256" key="3">
    <source>
        <dbReference type="ARBA" id="ARBA00022692"/>
    </source>
</evidence>
<dbReference type="Pfam" id="PF00902">
    <property type="entry name" value="TatC"/>
    <property type="match status" value="1"/>
</dbReference>
<dbReference type="NCBIfam" id="TIGR00945">
    <property type="entry name" value="tatC"/>
    <property type="match status" value="1"/>
</dbReference>
<protein>
    <submittedName>
        <fullName evidence="7">Sec-independent protein translocase component TatC</fullName>
    </submittedName>
</protein>
<evidence type="ECO:0000256" key="5">
    <source>
        <dbReference type="ARBA" id="ARBA00023136"/>
    </source>
</evidence>
<gene>
    <name evidence="7" type="primary">tatC</name>
</gene>
<feature type="transmembrane region" description="Helical" evidence="6">
    <location>
        <begin position="214"/>
        <end position="231"/>
    </location>
</feature>
<feature type="transmembrane region" description="Helical" evidence="6">
    <location>
        <begin position="73"/>
        <end position="94"/>
    </location>
</feature>
<dbReference type="GO" id="GO:0009977">
    <property type="term" value="F:proton motive force dependent protein transmembrane transporter activity"/>
    <property type="evidence" value="ECO:0007669"/>
    <property type="project" value="TreeGrafter"/>
</dbReference>
<dbReference type="PANTHER" id="PTHR30371">
    <property type="entry name" value="SEC-INDEPENDENT PROTEIN TRANSLOCASE PROTEIN TATC"/>
    <property type="match status" value="1"/>
</dbReference>
<proteinExistence type="inferred from homology"/>
<feature type="transmembrane region" description="Helical" evidence="6">
    <location>
        <begin position="101"/>
        <end position="121"/>
    </location>
</feature>
<dbReference type="InterPro" id="IPR019820">
    <property type="entry name" value="Sec-indep_translocase_CS"/>
</dbReference>
<keyword evidence="3 6" id="KW-0812">Transmembrane</keyword>
<comment type="similarity">
    <text evidence="2">Belongs to the TatC family.</text>
</comment>
<keyword evidence="7" id="KW-0496">Mitochondrion</keyword>
<organism evidence="7">
    <name type="scientific">Reclinomonas americana ATCC 50284</name>
    <dbReference type="NCBI Taxonomy" id="1295595"/>
    <lineage>
        <taxon>Eukaryota</taxon>
        <taxon>Discoba</taxon>
        <taxon>Jakobida</taxon>
        <taxon>Histionina</taxon>
        <taxon>Histionidae</taxon>
        <taxon>Reclinomonas</taxon>
    </lineage>
</organism>
<comment type="subcellular location">
    <subcellularLocation>
        <location evidence="1">Membrane</location>
        <topology evidence="1">Multi-pass membrane protein</topology>
    </subcellularLocation>
</comment>
<evidence type="ECO:0000256" key="4">
    <source>
        <dbReference type="ARBA" id="ARBA00022989"/>
    </source>
</evidence>
<geneLocation type="mitochondrion" evidence="7"/>
<name>M4QAM1_RECAM</name>
<dbReference type="PROSITE" id="PS01218">
    <property type="entry name" value="TATC"/>
    <property type="match status" value="1"/>
</dbReference>
<reference evidence="7" key="1">
    <citation type="journal article" date="2004" name="RNA">
        <title>Mitochondrial 3' tRNA editing in the jakobid Seculamonas ecuadoriensis: a novel mechanism and implications for tRNA processing.</title>
        <authorList>
            <person name="Leigh J."/>
            <person name="Lang B.F."/>
        </authorList>
    </citation>
    <scope>NUCLEOTIDE SEQUENCE</scope>
    <source>
        <strain evidence="7">ATCC 50284</strain>
    </source>
</reference>
<evidence type="ECO:0000256" key="6">
    <source>
        <dbReference type="SAM" id="Phobius"/>
    </source>
</evidence>
<reference evidence="7" key="3">
    <citation type="journal article" date="2013" name="Genome Biol. Evol.">
        <title>Strikingly bacteria-like and gene-rich mitochondrial genomes throughout jakobid protists.</title>
        <authorList>
            <person name="Burger G."/>
            <person name="Gray M.W."/>
            <person name="Forget L."/>
            <person name="Lang B.F."/>
        </authorList>
    </citation>
    <scope>NUCLEOTIDE SEQUENCE</scope>
    <source>
        <strain evidence="7">ATCC 50284</strain>
    </source>
</reference>
<accession>M4QAM1</accession>
<evidence type="ECO:0000313" key="7">
    <source>
        <dbReference type="EMBL" id="AGH24422.1"/>
    </source>
</evidence>
<evidence type="ECO:0000256" key="2">
    <source>
        <dbReference type="ARBA" id="ARBA00008882"/>
    </source>
</evidence>
<feature type="transmembrane region" description="Helical" evidence="6">
    <location>
        <begin position="159"/>
        <end position="180"/>
    </location>
</feature>
<dbReference type="AlphaFoldDB" id="M4QAM1"/>
<dbReference type="InterPro" id="IPR002033">
    <property type="entry name" value="TatC"/>
</dbReference>
<dbReference type="PANTHER" id="PTHR30371:SF0">
    <property type="entry name" value="SEC-INDEPENDENT PROTEIN TRANSLOCASE PROTEIN TATC, CHLOROPLASTIC-RELATED"/>
    <property type="match status" value="1"/>
</dbReference>
<dbReference type="GO" id="GO:0065002">
    <property type="term" value="P:intracellular protein transmembrane transport"/>
    <property type="evidence" value="ECO:0007669"/>
    <property type="project" value="TreeGrafter"/>
</dbReference>
<sequence>MNIHIPIITHINEIRLRFLYYIFSIIITSFSSYYYKEEIFYVLSIPLGKNFIYTDLIEAFITYIKLSILVGIYFSYPFFLYQLWCFLVPGLYLYEKKILRIICITSTCLFFTGGLIGYYILFPIAFNFFLGFQKIGYEKLFTIELQAKIQEYLLFNTKLIFSLGICFQLPVFIIFLYQINPNIYTWLINKRRFLYIFSFIIAAILSPPDILSQFVLATPLIFFFETSLFFIKIIQKYKKYMEVIGIEPTA</sequence>
<dbReference type="EMBL" id="KC353358">
    <property type="protein sequence ID" value="AGH24422.1"/>
    <property type="molecule type" value="Genomic_DNA"/>
</dbReference>
<evidence type="ECO:0000256" key="1">
    <source>
        <dbReference type="ARBA" id="ARBA00004141"/>
    </source>
</evidence>
<dbReference type="HAMAP" id="MF_00902">
    <property type="entry name" value="TatC"/>
    <property type="match status" value="1"/>
</dbReference>
<keyword evidence="4 6" id="KW-1133">Transmembrane helix</keyword>
<dbReference type="PRINTS" id="PR01840">
    <property type="entry name" value="TATCFAMILY"/>
</dbReference>
<feature type="transmembrane region" description="Helical" evidence="6">
    <location>
        <begin position="192"/>
        <end position="208"/>
    </location>
</feature>
<reference evidence="7" key="2">
    <citation type="journal article" date="2006" name="RNA">
        <title>Hybrid E. coli--Mitochondrial ribonuclease P RNAs are catalytically active.</title>
        <authorList>
            <person name="Seif E."/>
            <person name="Cadieux A."/>
            <person name="Lang B.F."/>
        </authorList>
    </citation>
    <scope>NUCLEOTIDE SEQUENCE</scope>
    <source>
        <strain evidence="7">ATCC 50284</strain>
    </source>
</reference>
<keyword evidence="5 6" id="KW-0472">Membrane</keyword>
<dbReference type="GO" id="GO:0033281">
    <property type="term" value="C:TAT protein transport complex"/>
    <property type="evidence" value="ECO:0007669"/>
    <property type="project" value="TreeGrafter"/>
</dbReference>
<dbReference type="GO" id="GO:0043953">
    <property type="term" value="P:protein transport by the Tat complex"/>
    <property type="evidence" value="ECO:0007669"/>
    <property type="project" value="TreeGrafter"/>
</dbReference>
<feature type="transmembrane region" description="Helical" evidence="6">
    <location>
        <begin position="18"/>
        <end position="35"/>
    </location>
</feature>